<keyword evidence="12" id="KW-1185">Reference proteome</keyword>
<feature type="active site" description="Nucleophile" evidence="8">
    <location>
        <position position="30"/>
    </location>
</feature>
<dbReference type="AlphaFoldDB" id="A0A7Y9E9U4"/>
<comment type="similarity">
    <text evidence="1 7">Belongs to the thioredoxin family.</text>
</comment>
<dbReference type="GO" id="GO:0005829">
    <property type="term" value="C:cytosol"/>
    <property type="evidence" value="ECO:0007669"/>
    <property type="project" value="TreeGrafter"/>
</dbReference>
<keyword evidence="3" id="KW-0249">Electron transport</keyword>
<feature type="disulfide bond" description="Redox-active" evidence="9">
    <location>
        <begin position="30"/>
        <end position="33"/>
    </location>
</feature>
<dbReference type="GO" id="GO:0015035">
    <property type="term" value="F:protein-disulfide reductase activity"/>
    <property type="evidence" value="ECO:0007669"/>
    <property type="project" value="UniProtKB-UniRule"/>
</dbReference>
<evidence type="ECO:0000256" key="2">
    <source>
        <dbReference type="ARBA" id="ARBA00022448"/>
    </source>
</evidence>
<evidence type="ECO:0000256" key="8">
    <source>
        <dbReference type="PIRSR" id="PIRSR000077-1"/>
    </source>
</evidence>
<dbReference type="SUPFAM" id="SSF52833">
    <property type="entry name" value="Thioredoxin-like"/>
    <property type="match status" value="1"/>
</dbReference>
<dbReference type="CDD" id="cd02947">
    <property type="entry name" value="TRX_family"/>
    <property type="match status" value="1"/>
</dbReference>
<evidence type="ECO:0000256" key="4">
    <source>
        <dbReference type="ARBA" id="ARBA00023157"/>
    </source>
</evidence>
<evidence type="ECO:0000313" key="11">
    <source>
        <dbReference type="EMBL" id="NYD43873.1"/>
    </source>
</evidence>
<dbReference type="InterPro" id="IPR013766">
    <property type="entry name" value="Thioredoxin_domain"/>
</dbReference>
<dbReference type="PROSITE" id="PS51352">
    <property type="entry name" value="THIOREDOXIN_2"/>
    <property type="match status" value="1"/>
</dbReference>
<proteinExistence type="inferred from homology"/>
<feature type="site" description="Contributes to redox potential value" evidence="8">
    <location>
        <position position="32"/>
    </location>
</feature>
<dbReference type="Pfam" id="PF00085">
    <property type="entry name" value="Thioredoxin"/>
    <property type="match status" value="1"/>
</dbReference>
<evidence type="ECO:0000313" key="12">
    <source>
        <dbReference type="Proteomes" id="UP000535511"/>
    </source>
</evidence>
<feature type="site" description="Deprotonates C-terminal active site Cys" evidence="8">
    <location>
        <position position="24"/>
    </location>
</feature>
<keyword evidence="2" id="KW-0813">Transport</keyword>
<dbReference type="EMBL" id="JACCBG010000001">
    <property type="protein sequence ID" value="NYD43873.1"/>
    <property type="molecule type" value="Genomic_DNA"/>
</dbReference>
<evidence type="ECO:0000256" key="9">
    <source>
        <dbReference type="PIRSR" id="PIRSR000077-4"/>
    </source>
</evidence>
<organism evidence="11 12">
    <name type="scientific">Nocardioides panaciterrulae</name>
    <dbReference type="NCBI Taxonomy" id="661492"/>
    <lineage>
        <taxon>Bacteria</taxon>
        <taxon>Bacillati</taxon>
        <taxon>Actinomycetota</taxon>
        <taxon>Actinomycetes</taxon>
        <taxon>Propionibacteriales</taxon>
        <taxon>Nocardioidaceae</taxon>
        <taxon>Nocardioides</taxon>
    </lineage>
</organism>
<feature type="site" description="Contributes to redox potential value" evidence="8">
    <location>
        <position position="31"/>
    </location>
</feature>
<dbReference type="PANTHER" id="PTHR45663:SF40">
    <property type="entry name" value="THIOREDOXIN 2"/>
    <property type="match status" value="1"/>
</dbReference>
<keyword evidence="5 9" id="KW-0676">Redox-active center</keyword>
<gene>
    <name evidence="11" type="ORF">BJZ21_003956</name>
</gene>
<dbReference type="Gene3D" id="3.40.30.10">
    <property type="entry name" value="Glutaredoxin"/>
    <property type="match status" value="1"/>
</dbReference>
<evidence type="ECO:0000256" key="1">
    <source>
        <dbReference type="ARBA" id="ARBA00008987"/>
    </source>
</evidence>
<evidence type="ECO:0000256" key="3">
    <source>
        <dbReference type="ARBA" id="ARBA00022982"/>
    </source>
</evidence>
<protein>
    <recommendedName>
        <fullName evidence="6 7">Thioredoxin</fullName>
    </recommendedName>
</protein>
<evidence type="ECO:0000259" key="10">
    <source>
        <dbReference type="PROSITE" id="PS51352"/>
    </source>
</evidence>
<keyword evidence="4 9" id="KW-1015">Disulfide bond</keyword>
<evidence type="ECO:0000256" key="6">
    <source>
        <dbReference type="NCBIfam" id="TIGR01068"/>
    </source>
</evidence>
<name>A0A7Y9E9U4_9ACTN</name>
<dbReference type="NCBIfam" id="TIGR01068">
    <property type="entry name" value="thioredoxin"/>
    <property type="match status" value="1"/>
</dbReference>
<dbReference type="PRINTS" id="PR00421">
    <property type="entry name" value="THIOREDOXIN"/>
</dbReference>
<dbReference type="PANTHER" id="PTHR45663">
    <property type="entry name" value="GEO12009P1"/>
    <property type="match status" value="1"/>
</dbReference>
<dbReference type="Proteomes" id="UP000535511">
    <property type="component" value="Unassembled WGS sequence"/>
</dbReference>
<dbReference type="PROSITE" id="PS00194">
    <property type="entry name" value="THIOREDOXIN_1"/>
    <property type="match status" value="1"/>
</dbReference>
<evidence type="ECO:0000256" key="7">
    <source>
        <dbReference type="PIRNR" id="PIRNR000077"/>
    </source>
</evidence>
<sequence>MAANTLTAENFETTVAENDIVLVDFWASWCGPCRQFAPVYEAASEQHTDVFFGSVDTEAEQALAGAARITSIPTLMAFREGVLVFSQPGALPAPALEQLIQAVRDLDMEDVHAQVAATEGEQA</sequence>
<dbReference type="PIRSF" id="PIRSF000077">
    <property type="entry name" value="Thioredoxin"/>
    <property type="match status" value="1"/>
</dbReference>
<feature type="domain" description="Thioredoxin" evidence="10">
    <location>
        <begin position="1"/>
        <end position="105"/>
    </location>
</feature>
<dbReference type="InterPro" id="IPR005746">
    <property type="entry name" value="Thioredoxin"/>
</dbReference>
<feature type="active site" description="Nucleophile" evidence="8">
    <location>
        <position position="33"/>
    </location>
</feature>
<reference evidence="11 12" key="1">
    <citation type="submission" date="2020-07" db="EMBL/GenBank/DDBJ databases">
        <title>Sequencing the genomes of 1000 actinobacteria strains.</title>
        <authorList>
            <person name="Klenk H.-P."/>
        </authorList>
    </citation>
    <scope>NUCLEOTIDE SEQUENCE [LARGE SCALE GENOMIC DNA]</scope>
    <source>
        <strain evidence="11 12">DSM 21350</strain>
    </source>
</reference>
<accession>A0A7Y9E9U4</accession>
<dbReference type="InterPro" id="IPR017937">
    <property type="entry name" value="Thioredoxin_CS"/>
</dbReference>
<dbReference type="FunFam" id="3.40.30.10:FF:000155">
    <property type="entry name" value="Thioredoxin"/>
    <property type="match status" value="1"/>
</dbReference>
<comment type="caution">
    <text evidence="11">The sequence shown here is derived from an EMBL/GenBank/DDBJ whole genome shotgun (WGS) entry which is preliminary data.</text>
</comment>
<evidence type="ECO:0000256" key="5">
    <source>
        <dbReference type="ARBA" id="ARBA00023284"/>
    </source>
</evidence>
<dbReference type="RefSeq" id="WP_179665340.1">
    <property type="nucleotide sequence ID" value="NZ_JACCBG010000001.1"/>
</dbReference>
<dbReference type="InterPro" id="IPR036249">
    <property type="entry name" value="Thioredoxin-like_sf"/>
</dbReference>